<keyword evidence="1" id="KW-0472">Membrane</keyword>
<dbReference type="AlphaFoldDB" id="A0A2V5IXQ4"/>
<proteinExistence type="predicted"/>
<evidence type="ECO:0000313" key="3">
    <source>
        <dbReference type="Proteomes" id="UP000248817"/>
    </source>
</evidence>
<organism evidence="2 3">
    <name type="scientific">Aspergillus indologenus CBS 114.80</name>
    <dbReference type="NCBI Taxonomy" id="1450541"/>
    <lineage>
        <taxon>Eukaryota</taxon>
        <taxon>Fungi</taxon>
        <taxon>Dikarya</taxon>
        <taxon>Ascomycota</taxon>
        <taxon>Pezizomycotina</taxon>
        <taxon>Eurotiomycetes</taxon>
        <taxon>Eurotiomycetidae</taxon>
        <taxon>Eurotiales</taxon>
        <taxon>Aspergillaceae</taxon>
        <taxon>Aspergillus</taxon>
        <taxon>Aspergillus subgen. Circumdati</taxon>
    </lineage>
</organism>
<accession>A0A2V5IXQ4</accession>
<keyword evidence="3" id="KW-1185">Reference proteome</keyword>
<evidence type="ECO:0000313" key="2">
    <source>
        <dbReference type="EMBL" id="PYI33680.1"/>
    </source>
</evidence>
<keyword evidence="1" id="KW-1133">Transmembrane helix</keyword>
<gene>
    <name evidence="2" type="ORF">BP00DRAFT_423835</name>
</gene>
<feature type="transmembrane region" description="Helical" evidence="1">
    <location>
        <begin position="31"/>
        <end position="49"/>
    </location>
</feature>
<dbReference type="EMBL" id="KZ825482">
    <property type="protein sequence ID" value="PYI33680.1"/>
    <property type="molecule type" value="Genomic_DNA"/>
</dbReference>
<dbReference type="Proteomes" id="UP000248817">
    <property type="component" value="Unassembled WGS sequence"/>
</dbReference>
<sequence>MLKAKGLTRRDFGEAFTRISHLQLFSVSVKVTENLILILLFGSLFIAQLRPEFVWRSLRNQQPN</sequence>
<evidence type="ECO:0000256" key="1">
    <source>
        <dbReference type="SAM" id="Phobius"/>
    </source>
</evidence>
<reference evidence="2 3" key="1">
    <citation type="submission" date="2018-02" db="EMBL/GenBank/DDBJ databases">
        <title>The genomes of Aspergillus section Nigri reveals drivers in fungal speciation.</title>
        <authorList>
            <consortium name="DOE Joint Genome Institute"/>
            <person name="Vesth T.C."/>
            <person name="Nybo J."/>
            <person name="Theobald S."/>
            <person name="Brandl J."/>
            <person name="Frisvad J.C."/>
            <person name="Nielsen K.F."/>
            <person name="Lyhne E.K."/>
            <person name="Kogle M.E."/>
            <person name="Kuo A."/>
            <person name="Riley R."/>
            <person name="Clum A."/>
            <person name="Nolan M."/>
            <person name="Lipzen A."/>
            <person name="Salamov A."/>
            <person name="Henrissat B."/>
            <person name="Wiebenga A."/>
            <person name="De vries R.P."/>
            <person name="Grigoriev I.V."/>
            <person name="Mortensen U.H."/>
            <person name="Andersen M.R."/>
            <person name="Baker S.E."/>
        </authorList>
    </citation>
    <scope>NUCLEOTIDE SEQUENCE [LARGE SCALE GENOMIC DNA]</scope>
    <source>
        <strain evidence="2 3">CBS 114.80</strain>
    </source>
</reference>
<name>A0A2V5IXQ4_9EURO</name>
<protein>
    <submittedName>
        <fullName evidence="2">Uncharacterized protein</fullName>
    </submittedName>
</protein>
<keyword evidence="1" id="KW-0812">Transmembrane</keyword>